<dbReference type="EMBL" id="HBGA01120718">
    <property type="protein sequence ID" value="CAD9033481.1"/>
    <property type="molecule type" value="Transcribed_RNA"/>
</dbReference>
<dbReference type="EMBL" id="HBGA01120717">
    <property type="protein sequence ID" value="CAD9033480.1"/>
    <property type="molecule type" value="Transcribed_RNA"/>
</dbReference>
<evidence type="ECO:0000256" key="1">
    <source>
        <dbReference type="SAM" id="MobiDB-lite"/>
    </source>
</evidence>
<reference evidence="2" key="1">
    <citation type="submission" date="2021-01" db="EMBL/GenBank/DDBJ databases">
        <authorList>
            <person name="Corre E."/>
            <person name="Pelletier E."/>
            <person name="Niang G."/>
            <person name="Scheremetjew M."/>
            <person name="Finn R."/>
            <person name="Kale V."/>
            <person name="Holt S."/>
            <person name="Cochrane G."/>
            <person name="Meng A."/>
            <person name="Brown T."/>
            <person name="Cohen L."/>
        </authorList>
    </citation>
    <scope>NUCLEOTIDE SEQUENCE</scope>
    <source>
        <strain evidence="2">NIES-381</strain>
    </source>
</reference>
<name>A0A6U8K9Y5_9EUGL</name>
<feature type="region of interest" description="Disordered" evidence="1">
    <location>
        <begin position="37"/>
        <end position="133"/>
    </location>
</feature>
<evidence type="ECO:0000313" key="3">
    <source>
        <dbReference type="EMBL" id="CAD9033481.1"/>
    </source>
</evidence>
<dbReference type="AlphaFoldDB" id="A0A6U8K9Y5"/>
<sequence>MFHILLSSCSAKPSLQIRLYPALLLTGFNSACFTTPPTPTPTEPIKWSSKPVGGNGRASYPPPAPCWGTGGGSGANGFLHVQGASADPPRPPAAQGPGRTAEQVTDHVLGSLPSAILPPSTTQDPSCPFKGPKRPFFLAASGSSIQSRDAPWGTGCRH</sequence>
<accession>A0A6U8K9Y5</accession>
<gene>
    <name evidence="2" type="ORF">EGYM00392_LOCUS44627</name>
    <name evidence="3" type="ORF">EGYM00392_LOCUS44628</name>
</gene>
<proteinExistence type="predicted"/>
<organism evidence="2">
    <name type="scientific">Eutreptiella gymnastica</name>
    <dbReference type="NCBI Taxonomy" id="73025"/>
    <lineage>
        <taxon>Eukaryota</taxon>
        <taxon>Discoba</taxon>
        <taxon>Euglenozoa</taxon>
        <taxon>Euglenida</taxon>
        <taxon>Spirocuta</taxon>
        <taxon>Euglenophyceae</taxon>
        <taxon>Eutreptiales</taxon>
        <taxon>Eutreptiaceae</taxon>
        <taxon>Eutreptiella</taxon>
    </lineage>
</organism>
<evidence type="ECO:0000313" key="2">
    <source>
        <dbReference type="EMBL" id="CAD9033480.1"/>
    </source>
</evidence>
<protein>
    <submittedName>
        <fullName evidence="2">Uncharacterized protein</fullName>
    </submittedName>
</protein>